<dbReference type="STRING" id="33978.A6M13_14470"/>
<organism evidence="4 5">
    <name type="scientific">Caryophanon tenue</name>
    <dbReference type="NCBI Taxonomy" id="33978"/>
    <lineage>
        <taxon>Bacteria</taxon>
        <taxon>Bacillati</taxon>
        <taxon>Bacillota</taxon>
        <taxon>Bacilli</taxon>
        <taxon>Bacillales</taxon>
        <taxon>Caryophanaceae</taxon>
        <taxon>Caryophanon</taxon>
    </lineage>
</organism>
<dbReference type="PROSITE" id="PS50977">
    <property type="entry name" value="HTH_TETR_2"/>
    <property type="match status" value="1"/>
</dbReference>
<evidence type="ECO:0000256" key="2">
    <source>
        <dbReference type="PROSITE-ProRule" id="PRU00335"/>
    </source>
</evidence>
<keyword evidence="5" id="KW-1185">Reference proteome</keyword>
<proteinExistence type="predicted"/>
<dbReference type="OrthoDB" id="9810250at2"/>
<gene>
    <name evidence="4" type="ORF">A6M13_14470</name>
</gene>
<dbReference type="Pfam" id="PF00440">
    <property type="entry name" value="TetR_N"/>
    <property type="match status" value="1"/>
</dbReference>
<name>A0A1C0YCM7_9BACL</name>
<dbReference type="InterPro" id="IPR039532">
    <property type="entry name" value="TetR_C_Firmicutes"/>
</dbReference>
<feature type="DNA-binding region" description="H-T-H motif" evidence="2">
    <location>
        <begin position="32"/>
        <end position="51"/>
    </location>
</feature>
<reference evidence="4 5" key="1">
    <citation type="submission" date="2016-07" db="EMBL/GenBank/DDBJ databases">
        <title>Caryophanon tenue genome sequencing.</title>
        <authorList>
            <person name="Verma A."/>
            <person name="Pal Y."/>
            <person name="Krishnamurthi S."/>
        </authorList>
    </citation>
    <scope>NUCLEOTIDE SEQUENCE [LARGE SCALE GENOMIC DNA]</scope>
    <source>
        <strain evidence="4 5">DSM 14152</strain>
    </source>
</reference>
<comment type="caution">
    <text evidence="4">The sequence shown here is derived from an EMBL/GenBank/DDBJ whole genome shotgun (WGS) entry which is preliminary data.</text>
</comment>
<evidence type="ECO:0000313" key="5">
    <source>
        <dbReference type="Proteomes" id="UP000093199"/>
    </source>
</evidence>
<sequence>MIEKEQVLHETALKIMRCFHKLVMEKDFTKLTVAEICEATQVSRKTFYKYFKDKNDVVEQMLIKEIIVPMENLRELYINMDLPSAMILEWQYQQIYKDRKFYERVNAFTGQNSFYEFVLKHSSEIISKKLQPLKLSDLEHEYMTYFYASSHTMLLVKWMKDGMMVPPKLMASYYERWTLPIFQNYDEQSR</sequence>
<evidence type="ECO:0000256" key="1">
    <source>
        <dbReference type="ARBA" id="ARBA00023125"/>
    </source>
</evidence>
<dbReference type="InterPro" id="IPR001647">
    <property type="entry name" value="HTH_TetR"/>
</dbReference>
<dbReference type="RefSeq" id="WP_066545374.1">
    <property type="nucleotide sequence ID" value="NZ_MASJ01000018.1"/>
</dbReference>
<feature type="domain" description="HTH tetR-type" evidence="3">
    <location>
        <begin position="9"/>
        <end position="69"/>
    </location>
</feature>
<evidence type="ECO:0000259" key="3">
    <source>
        <dbReference type="PROSITE" id="PS50977"/>
    </source>
</evidence>
<evidence type="ECO:0000313" key="4">
    <source>
        <dbReference type="EMBL" id="OCS84901.1"/>
    </source>
</evidence>
<dbReference type="Proteomes" id="UP000093199">
    <property type="component" value="Unassembled WGS sequence"/>
</dbReference>
<dbReference type="InterPro" id="IPR009057">
    <property type="entry name" value="Homeodomain-like_sf"/>
</dbReference>
<accession>A0A1C0YCM7</accession>
<dbReference type="PANTHER" id="PTHR43479">
    <property type="entry name" value="ACREF/ENVCD OPERON REPRESSOR-RELATED"/>
    <property type="match status" value="1"/>
</dbReference>
<dbReference type="PANTHER" id="PTHR43479:SF7">
    <property type="entry name" value="TETR-FAMILY TRANSCRIPTIONAL REGULATOR"/>
    <property type="match status" value="1"/>
</dbReference>
<dbReference type="SUPFAM" id="SSF46689">
    <property type="entry name" value="Homeodomain-like"/>
    <property type="match status" value="1"/>
</dbReference>
<dbReference type="Pfam" id="PF14278">
    <property type="entry name" value="TetR_C_8"/>
    <property type="match status" value="1"/>
</dbReference>
<dbReference type="AlphaFoldDB" id="A0A1C0YCM7"/>
<dbReference type="InterPro" id="IPR050624">
    <property type="entry name" value="HTH-type_Tx_Regulator"/>
</dbReference>
<dbReference type="GO" id="GO:0003677">
    <property type="term" value="F:DNA binding"/>
    <property type="evidence" value="ECO:0007669"/>
    <property type="project" value="UniProtKB-UniRule"/>
</dbReference>
<protein>
    <recommendedName>
        <fullName evidence="3">HTH tetR-type domain-containing protein</fullName>
    </recommendedName>
</protein>
<dbReference type="EMBL" id="MASJ01000018">
    <property type="protein sequence ID" value="OCS84901.1"/>
    <property type="molecule type" value="Genomic_DNA"/>
</dbReference>
<dbReference type="Gene3D" id="1.10.357.10">
    <property type="entry name" value="Tetracycline Repressor, domain 2"/>
    <property type="match status" value="1"/>
</dbReference>
<keyword evidence="1 2" id="KW-0238">DNA-binding</keyword>